<sequence>MEQCRAARALLDWTQEELANAANLSLSTVRDFEKGRRTPISNKHADAKAGFRG</sequence>
<feature type="domain" description="HTH cro/C1-type" evidence="1">
    <location>
        <begin position="5"/>
        <end position="39"/>
    </location>
</feature>
<dbReference type="PROSITE" id="PS50943">
    <property type="entry name" value="HTH_CROC1"/>
    <property type="match status" value="1"/>
</dbReference>
<keyword evidence="3" id="KW-1185">Reference proteome</keyword>
<evidence type="ECO:0000313" key="2">
    <source>
        <dbReference type="EMBL" id="QZO02466.1"/>
    </source>
</evidence>
<reference evidence="2" key="1">
    <citation type="submission" date="2021-08" db="EMBL/GenBank/DDBJ databases">
        <authorList>
            <person name="Zhang H."/>
            <person name="Xu M."/>
            <person name="Yu Z."/>
            <person name="Yang L."/>
            <person name="Cai Y."/>
        </authorList>
    </citation>
    <scope>NUCLEOTIDE SEQUENCE</scope>
    <source>
        <strain evidence="2">CHL1</strain>
    </source>
</reference>
<accession>A0A9E6RJ73</accession>
<protein>
    <submittedName>
        <fullName evidence="2">Helix-turn-helix domain-containing protein</fullName>
    </submittedName>
</protein>
<dbReference type="InterPro" id="IPR001387">
    <property type="entry name" value="Cro/C1-type_HTH"/>
</dbReference>
<dbReference type="GO" id="GO:0003677">
    <property type="term" value="F:DNA binding"/>
    <property type="evidence" value="ECO:0007669"/>
    <property type="project" value="InterPro"/>
</dbReference>
<gene>
    <name evidence="2" type="ORF">K6K41_20220</name>
</gene>
<dbReference type="Pfam" id="PF01381">
    <property type="entry name" value="HTH_3"/>
    <property type="match status" value="1"/>
</dbReference>
<dbReference type="CDD" id="cd00093">
    <property type="entry name" value="HTH_XRE"/>
    <property type="match status" value="1"/>
</dbReference>
<dbReference type="Proteomes" id="UP000825701">
    <property type="component" value="Chromosome"/>
</dbReference>
<dbReference type="InterPro" id="IPR010982">
    <property type="entry name" value="Lambda_DNA-bd_dom_sf"/>
</dbReference>
<dbReference type="KEGG" id="cmet:K6K41_20220"/>
<dbReference type="AlphaFoldDB" id="A0A9E6RJ73"/>
<evidence type="ECO:0000313" key="3">
    <source>
        <dbReference type="Proteomes" id="UP000825701"/>
    </source>
</evidence>
<dbReference type="Gene3D" id="1.10.260.40">
    <property type="entry name" value="lambda repressor-like DNA-binding domains"/>
    <property type="match status" value="1"/>
</dbReference>
<dbReference type="SUPFAM" id="SSF47413">
    <property type="entry name" value="lambda repressor-like DNA-binding domains"/>
    <property type="match status" value="1"/>
</dbReference>
<name>A0A9E6RJ73_9HYPH</name>
<organism evidence="2 3">
    <name type="scientific">Chenggangzhangella methanolivorans</name>
    <dbReference type="NCBI Taxonomy" id="1437009"/>
    <lineage>
        <taxon>Bacteria</taxon>
        <taxon>Pseudomonadati</taxon>
        <taxon>Pseudomonadota</taxon>
        <taxon>Alphaproteobacteria</taxon>
        <taxon>Hyphomicrobiales</taxon>
        <taxon>Methylopilaceae</taxon>
        <taxon>Chenggangzhangella</taxon>
    </lineage>
</organism>
<evidence type="ECO:0000259" key="1">
    <source>
        <dbReference type="PROSITE" id="PS50943"/>
    </source>
</evidence>
<proteinExistence type="predicted"/>
<dbReference type="EMBL" id="CP081869">
    <property type="protein sequence ID" value="QZO02466.1"/>
    <property type="molecule type" value="Genomic_DNA"/>
</dbReference>